<accession>A0ABV8UU29</accession>
<organism evidence="2 3">
    <name type="scientific">Chryseomicrobium palamuruense</name>
    <dbReference type="NCBI Taxonomy" id="682973"/>
    <lineage>
        <taxon>Bacteria</taxon>
        <taxon>Bacillati</taxon>
        <taxon>Bacillota</taxon>
        <taxon>Bacilli</taxon>
        <taxon>Bacillales</taxon>
        <taxon>Caryophanaceae</taxon>
        <taxon>Chryseomicrobium</taxon>
    </lineage>
</organism>
<dbReference type="SUPFAM" id="SSF143120">
    <property type="entry name" value="YefM-like"/>
    <property type="match status" value="1"/>
</dbReference>
<protein>
    <recommendedName>
        <fullName evidence="4">Type II toxin-antitoxin system Phd/YefM family antitoxin</fullName>
    </recommendedName>
</protein>
<dbReference type="Proteomes" id="UP001595733">
    <property type="component" value="Unassembled WGS sequence"/>
</dbReference>
<proteinExistence type="inferred from homology"/>
<name>A0ABV8UU29_9BACL</name>
<evidence type="ECO:0008006" key="4">
    <source>
        <dbReference type="Google" id="ProtNLM"/>
    </source>
</evidence>
<dbReference type="RefSeq" id="WP_378140604.1">
    <property type="nucleotide sequence ID" value="NZ_JBHSEF010000010.1"/>
</dbReference>
<reference evidence="3" key="1">
    <citation type="journal article" date="2019" name="Int. J. Syst. Evol. Microbiol.">
        <title>The Global Catalogue of Microorganisms (GCM) 10K type strain sequencing project: providing services to taxonomists for standard genome sequencing and annotation.</title>
        <authorList>
            <consortium name="The Broad Institute Genomics Platform"/>
            <consortium name="The Broad Institute Genome Sequencing Center for Infectious Disease"/>
            <person name="Wu L."/>
            <person name="Ma J."/>
        </authorList>
    </citation>
    <scope>NUCLEOTIDE SEQUENCE [LARGE SCALE GENOMIC DNA]</scope>
    <source>
        <strain evidence="3">CCUG 50353</strain>
    </source>
</reference>
<comment type="caution">
    <text evidence="2">The sequence shown here is derived from an EMBL/GenBank/DDBJ whole genome shotgun (WGS) entry which is preliminary data.</text>
</comment>
<evidence type="ECO:0000313" key="3">
    <source>
        <dbReference type="Proteomes" id="UP001595733"/>
    </source>
</evidence>
<gene>
    <name evidence="2" type="ORF">ACFO0S_04465</name>
</gene>
<evidence type="ECO:0000313" key="2">
    <source>
        <dbReference type="EMBL" id="MFC4354327.1"/>
    </source>
</evidence>
<keyword evidence="3" id="KW-1185">Reference proteome</keyword>
<dbReference type="InterPro" id="IPR036165">
    <property type="entry name" value="YefM-like_sf"/>
</dbReference>
<dbReference type="EMBL" id="JBHSEF010000010">
    <property type="protein sequence ID" value="MFC4354327.1"/>
    <property type="molecule type" value="Genomic_DNA"/>
</dbReference>
<sequence>MSVYTMRSKKPMFTNEQLTNAGTAAKKFGSIRKKAKEEPQYIMDNGSVDTVVLDYSYYEEMYGRLIELEEAEEARVLTERLARLDANPESAISWKSLRKDE</sequence>
<comment type="similarity">
    <text evidence="1">Belongs to the phD/YefM antitoxin family.</text>
</comment>
<evidence type="ECO:0000256" key="1">
    <source>
        <dbReference type="ARBA" id="ARBA00009981"/>
    </source>
</evidence>